<evidence type="ECO:0000313" key="2">
    <source>
        <dbReference type="EMBL" id="KUG03136.1"/>
    </source>
</evidence>
<name>A0A0W8E3A5_9ZZZZ</name>
<dbReference type="EMBL" id="LNQE01001892">
    <property type="protein sequence ID" value="KUG03136.1"/>
    <property type="molecule type" value="Genomic_DNA"/>
</dbReference>
<comment type="caution">
    <text evidence="2">The sequence shown here is derived from an EMBL/GenBank/DDBJ whole genome shotgun (WGS) entry which is preliminary data.</text>
</comment>
<feature type="coiled-coil region" evidence="1">
    <location>
        <begin position="13"/>
        <end position="47"/>
    </location>
</feature>
<dbReference type="AlphaFoldDB" id="A0A0W8E3A5"/>
<reference evidence="2" key="1">
    <citation type="journal article" date="2015" name="Proc. Natl. Acad. Sci. U.S.A.">
        <title>Networks of energetic and metabolic interactions define dynamics in microbial communities.</title>
        <authorList>
            <person name="Embree M."/>
            <person name="Liu J.K."/>
            <person name="Al-Bassam M.M."/>
            <person name="Zengler K."/>
        </authorList>
    </citation>
    <scope>NUCLEOTIDE SEQUENCE</scope>
</reference>
<accession>A0A0W8E3A5</accession>
<gene>
    <name evidence="2" type="ORF">ASZ90_019476</name>
</gene>
<keyword evidence="1" id="KW-0175">Coiled coil</keyword>
<protein>
    <submittedName>
        <fullName evidence="2">Uncharacterized protein</fullName>
    </submittedName>
</protein>
<evidence type="ECO:0000256" key="1">
    <source>
        <dbReference type="SAM" id="Coils"/>
    </source>
</evidence>
<sequence length="103" mass="11709">METNTVCIGREKLEELENQISAYKEEIDLQRRSIQVLSERLAEAEQQLNEGSPLHDALEELEIHKKALGILARRHAVKTELSPHPSVAAKIKEWALKDARKGM</sequence>
<proteinExistence type="predicted"/>
<organism evidence="2">
    <name type="scientific">hydrocarbon metagenome</name>
    <dbReference type="NCBI Taxonomy" id="938273"/>
    <lineage>
        <taxon>unclassified sequences</taxon>
        <taxon>metagenomes</taxon>
        <taxon>ecological metagenomes</taxon>
    </lineage>
</organism>